<dbReference type="Pfam" id="PF04851">
    <property type="entry name" value="ResIII"/>
    <property type="match status" value="1"/>
</dbReference>
<name>A0A074M903_9BACL</name>
<evidence type="ECO:0000259" key="1">
    <source>
        <dbReference type="Pfam" id="PF04851"/>
    </source>
</evidence>
<dbReference type="InterPro" id="IPR006935">
    <property type="entry name" value="Helicase/UvrB_N"/>
</dbReference>
<organism evidence="2 3">
    <name type="scientific">Tumebacillus flagellatus</name>
    <dbReference type="NCBI Taxonomy" id="1157490"/>
    <lineage>
        <taxon>Bacteria</taxon>
        <taxon>Bacillati</taxon>
        <taxon>Bacillota</taxon>
        <taxon>Bacilli</taxon>
        <taxon>Bacillales</taxon>
        <taxon>Alicyclobacillaceae</taxon>
        <taxon>Tumebacillus</taxon>
    </lineage>
</organism>
<reference evidence="2 3" key="1">
    <citation type="journal article" date="2013" name="Int. J. Syst. Evol. Microbiol.">
        <title>Tumebacillus flagellatus sp. nov., an alpha-amylase/pullulanase-producing bacterium isolated from cassava wastewater.</title>
        <authorList>
            <person name="Wang Q."/>
            <person name="Xie N."/>
            <person name="Qin Y."/>
            <person name="Shen N."/>
            <person name="Zhu J."/>
            <person name="Mi H."/>
            <person name="Huang R."/>
        </authorList>
    </citation>
    <scope>NUCLEOTIDE SEQUENCE [LARGE SCALE GENOMIC DNA]</scope>
    <source>
        <strain evidence="2 3">GST4</strain>
    </source>
</reference>
<sequence>MELKPFQLRASTQIAERFLEYLNAPLFVTATKRVPFYQNLSALTGSGKTVVLADAMEQIRSRLPVEPIVLWLSKGKVVVWQTYANLSAGKYASLLNGYRTKPLLECKQADIEQADRGLMLVATVGKFNQRDKEQSDRKVYQVDLDYADHSLWELLKKRETEDGKRRPFLIVYDEGHNLSNQQTELLLELEPDVILAASATTRIPEVLERIINRLKQDKGWKSSDLVTSIPSSAVVEAGLVKQHVLLGGYMTPMEAAVNDMFEQMEKLQGLAAQLELPIQPKAIYVSNTNLTSTGEKEDSMRPFQERTARPILIWRHLVGNLNVDPRDIAVYCNLKFHANYPPPANFRLFAGGEADYDTFSAGNYRHIIFNLSLQEGWDDPDCYLAYIDKDMGSKDQITQVIGRVLRQPGARHYPHPELNTAHFYIRTDEKSVFEEVLSEVKAQIAAESPDVSLIVYKSDSGKAAKPALAAKKTRFLPEISVNSAEAILPIRRITDNIHDYRNDPVNTVGRGSQIKVLQTIGRGEERRREWVEVEHSNLVTARWMFVRELQKYHWQAVHVCDIEDPKFDARIEHNSPAANRLRESAERVAQTYCEYSTVVQNHLAFWRVGDVVVDPRDRVDFKNALHDGYSTLNTLEKKFAFALDETGHDWMRNPAKGGLEIPLLDSGKTKSWNPDFIVWVDDLEIVAIDTKGDHLILEDSARKLFDLASFGEGPKLKVRLVTEGEWNSYVDKVGVHGYTVWGLKRGKVLPMYCHTLEEAVRVCSEVSY</sequence>
<evidence type="ECO:0000313" key="3">
    <source>
        <dbReference type="Proteomes" id="UP000027931"/>
    </source>
</evidence>
<dbReference type="Proteomes" id="UP000027931">
    <property type="component" value="Unassembled WGS sequence"/>
</dbReference>
<dbReference type="eggNOG" id="COG1061">
    <property type="taxonomic scope" value="Bacteria"/>
</dbReference>
<gene>
    <name evidence="2" type="ORF">EL26_15295</name>
</gene>
<feature type="domain" description="Helicase/UvrB N-terminal" evidence="1">
    <location>
        <begin position="2"/>
        <end position="201"/>
    </location>
</feature>
<dbReference type="EMBL" id="JMIR01000022">
    <property type="protein sequence ID" value="KEO82442.1"/>
    <property type="molecule type" value="Genomic_DNA"/>
</dbReference>
<dbReference type="GO" id="GO:0003677">
    <property type="term" value="F:DNA binding"/>
    <property type="evidence" value="ECO:0007669"/>
    <property type="project" value="InterPro"/>
</dbReference>
<dbReference type="GO" id="GO:0016787">
    <property type="term" value="F:hydrolase activity"/>
    <property type="evidence" value="ECO:0007669"/>
    <property type="project" value="InterPro"/>
</dbReference>
<dbReference type="Gene3D" id="3.40.50.300">
    <property type="entry name" value="P-loop containing nucleotide triphosphate hydrolases"/>
    <property type="match status" value="2"/>
</dbReference>
<accession>A0A074M903</accession>
<comment type="caution">
    <text evidence="2">The sequence shown here is derived from an EMBL/GenBank/DDBJ whole genome shotgun (WGS) entry which is preliminary data.</text>
</comment>
<dbReference type="OrthoDB" id="9804145at2"/>
<proteinExistence type="predicted"/>
<keyword evidence="3" id="KW-1185">Reference proteome</keyword>
<dbReference type="SUPFAM" id="SSF52540">
    <property type="entry name" value="P-loop containing nucleoside triphosphate hydrolases"/>
    <property type="match status" value="1"/>
</dbReference>
<dbReference type="RefSeq" id="WP_038090308.1">
    <property type="nucleotide sequence ID" value="NZ_JMIR01000022.1"/>
</dbReference>
<dbReference type="GO" id="GO:0005524">
    <property type="term" value="F:ATP binding"/>
    <property type="evidence" value="ECO:0007669"/>
    <property type="project" value="InterPro"/>
</dbReference>
<protein>
    <recommendedName>
        <fullName evidence="1">Helicase/UvrB N-terminal domain-containing protein</fullName>
    </recommendedName>
</protein>
<dbReference type="STRING" id="1157490.EL26_15295"/>
<dbReference type="AlphaFoldDB" id="A0A074M903"/>
<evidence type="ECO:0000313" key="2">
    <source>
        <dbReference type="EMBL" id="KEO82442.1"/>
    </source>
</evidence>
<dbReference type="InterPro" id="IPR027417">
    <property type="entry name" value="P-loop_NTPase"/>
</dbReference>